<proteinExistence type="predicted"/>
<comment type="caution">
    <text evidence="4">The sequence shown here is derived from an EMBL/GenBank/DDBJ whole genome shotgun (WGS) entry which is preliminary data.</text>
</comment>
<evidence type="ECO:0000313" key="4">
    <source>
        <dbReference type="EMBL" id="CAF1445667.1"/>
    </source>
</evidence>
<keyword evidence="2" id="KW-0472">Membrane</keyword>
<name>A0A815P8Q9_ADIRI</name>
<dbReference type="Gene3D" id="1.10.533.10">
    <property type="entry name" value="Death Domain, Fas"/>
    <property type="match status" value="1"/>
</dbReference>
<dbReference type="InterPro" id="IPR011029">
    <property type="entry name" value="DEATH-like_dom_sf"/>
</dbReference>
<feature type="coiled-coil region" evidence="1">
    <location>
        <begin position="233"/>
        <end position="260"/>
    </location>
</feature>
<evidence type="ECO:0000313" key="5">
    <source>
        <dbReference type="Proteomes" id="UP000663852"/>
    </source>
</evidence>
<dbReference type="PROSITE" id="PS50168">
    <property type="entry name" value="DED"/>
    <property type="match status" value="1"/>
</dbReference>
<organism evidence="4 5">
    <name type="scientific">Adineta ricciae</name>
    <name type="common">Rotifer</name>
    <dbReference type="NCBI Taxonomy" id="249248"/>
    <lineage>
        <taxon>Eukaryota</taxon>
        <taxon>Metazoa</taxon>
        <taxon>Spiralia</taxon>
        <taxon>Gnathifera</taxon>
        <taxon>Rotifera</taxon>
        <taxon>Eurotatoria</taxon>
        <taxon>Bdelloidea</taxon>
        <taxon>Adinetida</taxon>
        <taxon>Adinetidae</taxon>
        <taxon>Adineta</taxon>
    </lineage>
</organism>
<dbReference type="InterPro" id="IPR001875">
    <property type="entry name" value="DED_dom"/>
</dbReference>
<accession>A0A815P8Q9</accession>
<dbReference type="OrthoDB" id="100767at2759"/>
<feature type="domain" description="DED" evidence="3">
    <location>
        <begin position="34"/>
        <end position="114"/>
    </location>
</feature>
<keyword evidence="1" id="KW-0175">Coiled coil</keyword>
<dbReference type="SUPFAM" id="SSF47986">
    <property type="entry name" value="DEATH domain"/>
    <property type="match status" value="1"/>
</dbReference>
<keyword evidence="2" id="KW-1133">Transmembrane helix</keyword>
<reference evidence="4" key="1">
    <citation type="submission" date="2021-02" db="EMBL/GenBank/DDBJ databases">
        <authorList>
            <person name="Nowell W R."/>
        </authorList>
    </citation>
    <scope>NUCLEOTIDE SEQUENCE</scope>
</reference>
<evidence type="ECO:0000256" key="1">
    <source>
        <dbReference type="SAM" id="Coils"/>
    </source>
</evidence>
<protein>
    <recommendedName>
        <fullName evidence="3">DED domain-containing protein</fullName>
    </recommendedName>
</protein>
<evidence type="ECO:0000259" key="3">
    <source>
        <dbReference type="PROSITE" id="PS50168"/>
    </source>
</evidence>
<dbReference type="EMBL" id="CAJNOJ010000430">
    <property type="protein sequence ID" value="CAF1445667.1"/>
    <property type="molecule type" value="Genomic_DNA"/>
</dbReference>
<dbReference type="AlphaFoldDB" id="A0A815P8Q9"/>
<feature type="transmembrane region" description="Helical" evidence="2">
    <location>
        <begin position="205"/>
        <end position="227"/>
    </location>
</feature>
<evidence type="ECO:0000256" key="2">
    <source>
        <dbReference type="SAM" id="Phobius"/>
    </source>
</evidence>
<keyword evidence="2" id="KW-0812">Transmembrane</keyword>
<feature type="non-terminal residue" evidence="4">
    <location>
        <position position="1"/>
    </location>
</feature>
<dbReference type="Proteomes" id="UP000663852">
    <property type="component" value="Unassembled WGS sequence"/>
</dbReference>
<gene>
    <name evidence="4" type="ORF">EDS130_LOCUS39187</name>
</gene>
<sequence length="319" mass="37266">MTTKTFILVKIHYFNILFQIAFYKKKYEWMDSHRLRAIILKLQDRLSDDDRKRLHFYLGNDVPRRIRDDPTLGGTLSLMESLFDQDKINENDITFLINAFDEIQCIDAVKLLREHWRQNHSQRTNQSVESLSVLMPPLINHLLEDLENDSSTAKDSVINQENTDDETSTMINTDNTNINQESIVTFSTDKFSSRSKILGSINIRWGYLFLFVLLTIIGFGILIFFIIKNFIYINHLETYNNQYIETIKQLNNRIIQLETKENFPTPTNLNPSKHYGIKIKWKPNPVIISAVNDLDRLHSPIGIYIDDDSRSIYVASWGG</sequence>
<dbReference type="GO" id="GO:0042981">
    <property type="term" value="P:regulation of apoptotic process"/>
    <property type="evidence" value="ECO:0007669"/>
    <property type="project" value="InterPro"/>
</dbReference>